<dbReference type="InterPro" id="IPR015414">
    <property type="entry name" value="TMEM64"/>
</dbReference>
<protein>
    <submittedName>
        <fullName evidence="9">SNARE associated Golgi protein</fullName>
    </submittedName>
</protein>
<evidence type="ECO:0000256" key="3">
    <source>
        <dbReference type="ARBA" id="ARBA00022692"/>
    </source>
</evidence>
<evidence type="ECO:0000256" key="7">
    <source>
        <dbReference type="SAM" id="Phobius"/>
    </source>
</evidence>
<dbReference type="EMBL" id="JAHDYR010000038">
    <property type="protein sequence ID" value="KAG9392132.1"/>
    <property type="molecule type" value="Genomic_DNA"/>
</dbReference>
<feature type="compositionally biased region" description="Low complexity" evidence="6">
    <location>
        <begin position="345"/>
        <end position="356"/>
    </location>
</feature>
<evidence type="ECO:0000256" key="5">
    <source>
        <dbReference type="ARBA" id="ARBA00023136"/>
    </source>
</evidence>
<evidence type="ECO:0000313" key="9">
    <source>
        <dbReference type="EMBL" id="KAG9392132.1"/>
    </source>
</evidence>
<feature type="compositionally biased region" description="Low complexity" evidence="6">
    <location>
        <begin position="320"/>
        <end position="331"/>
    </location>
</feature>
<name>A0A8J6B3F5_9EUKA</name>
<feature type="transmembrane region" description="Helical" evidence="7">
    <location>
        <begin position="122"/>
        <end position="149"/>
    </location>
</feature>
<evidence type="ECO:0000256" key="2">
    <source>
        <dbReference type="ARBA" id="ARBA00022475"/>
    </source>
</evidence>
<keyword evidence="2" id="KW-1003">Cell membrane</keyword>
<accession>A0A8J6B3F5</accession>
<keyword evidence="4 7" id="KW-1133">Transmembrane helix</keyword>
<evidence type="ECO:0000256" key="1">
    <source>
        <dbReference type="ARBA" id="ARBA00004651"/>
    </source>
</evidence>
<evidence type="ECO:0000313" key="10">
    <source>
        <dbReference type="Proteomes" id="UP000717585"/>
    </source>
</evidence>
<dbReference type="Pfam" id="PF09335">
    <property type="entry name" value="VTT_dom"/>
    <property type="match status" value="1"/>
</dbReference>
<sequence>MSVRHKREHSVDYFGDETERTNNYLTEAETIAGASIDFAVGAVVRQSTFDILAEAELDTNTVEKITKKKHWIRMLTNPKTLCKGTVIIVVVAAVLLGFYLIPSFVWEAVFGFIQSLGWWAPLFFFFFQTATCFVSIPPTFTLTFAGFLLGFWKGIIAGHISHIIGSSGSFFLARYVLARSMRKKFKDNKFFHALETAVTRSSFKIAIMLRLCPLLPIVLVTYMLSVSGVKYWHFLLATATVLLPEESFYVYFGSTASSLAKVISGDLTDGGVIQTAIMVVGVVFSIVMAIGASLVVKFQIDRVLKEEKRKRKAAGEADLESGSTSDGAASAAEEEDAQRSEEAETASAAKSESTSACGEVAGPCGQEKRGYAEQQYAVRYPAI</sequence>
<dbReference type="AlphaFoldDB" id="A0A8J6B3F5"/>
<dbReference type="PANTHER" id="PTHR12677">
    <property type="entry name" value="GOLGI APPARATUS MEMBRANE PROTEIN TVP38-RELATED"/>
    <property type="match status" value="1"/>
</dbReference>
<feature type="transmembrane region" description="Helical" evidence="7">
    <location>
        <begin position="81"/>
        <end position="102"/>
    </location>
</feature>
<dbReference type="GO" id="GO:0005886">
    <property type="term" value="C:plasma membrane"/>
    <property type="evidence" value="ECO:0007669"/>
    <property type="project" value="UniProtKB-SubCell"/>
</dbReference>
<feature type="region of interest" description="Disordered" evidence="6">
    <location>
        <begin position="314"/>
        <end position="365"/>
    </location>
</feature>
<feature type="domain" description="VTT" evidence="8">
    <location>
        <begin position="136"/>
        <end position="254"/>
    </location>
</feature>
<keyword evidence="5 7" id="KW-0472">Membrane</keyword>
<dbReference type="PANTHER" id="PTHR12677:SF59">
    <property type="entry name" value="GOLGI APPARATUS MEMBRANE PROTEIN TVP38-RELATED"/>
    <property type="match status" value="1"/>
</dbReference>
<dbReference type="Proteomes" id="UP000717585">
    <property type="component" value="Unassembled WGS sequence"/>
</dbReference>
<keyword evidence="3 7" id="KW-0812">Transmembrane</keyword>
<organism evidence="9 10">
    <name type="scientific">Carpediemonas membranifera</name>
    <dbReference type="NCBI Taxonomy" id="201153"/>
    <lineage>
        <taxon>Eukaryota</taxon>
        <taxon>Metamonada</taxon>
        <taxon>Carpediemonas-like organisms</taxon>
        <taxon>Carpediemonas</taxon>
    </lineage>
</organism>
<feature type="transmembrane region" description="Helical" evidence="7">
    <location>
        <begin position="156"/>
        <end position="177"/>
    </location>
</feature>
<dbReference type="InterPro" id="IPR032816">
    <property type="entry name" value="VTT_dom"/>
</dbReference>
<reference evidence="9" key="1">
    <citation type="submission" date="2021-05" db="EMBL/GenBank/DDBJ databases">
        <title>A free-living protist that lacks canonical eukaryotic 1 DNA replication and segregation systems.</title>
        <authorList>
            <person name="Salas-Leiva D.E."/>
            <person name="Tromer E.C."/>
            <person name="Curtis B.A."/>
            <person name="Jerlstrom-Hultqvist J."/>
            <person name="Kolisko M."/>
            <person name="Yi Z."/>
            <person name="Salas-Leiva J.S."/>
            <person name="Gallot-Lavallee L."/>
            <person name="Kops G.J.P.L."/>
            <person name="Archibald J.M."/>
            <person name="Simpson A.G.B."/>
            <person name="Roger A.J."/>
        </authorList>
    </citation>
    <scope>NUCLEOTIDE SEQUENCE</scope>
    <source>
        <strain evidence="9">BICM</strain>
    </source>
</reference>
<dbReference type="OrthoDB" id="166803at2759"/>
<comment type="caution">
    <text evidence="9">The sequence shown here is derived from an EMBL/GenBank/DDBJ whole genome shotgun (WGS) entry which is preliminary data.</text>
</comment>
<evidence type="ECO:0000256" key="6">
    <source>
        <dbReference type="SAM" id="MobiDB-lite"/>
    </source>
</evidence>
<keyword evidence="10" id="KW-1185">Reference proteome</keyword>
<feature type="transmembrane region" description="Helical" evidence="7">
    <location>
        <begin position="205"/>
        <end position="224"/>
    </location>
</feature>
<gene>
    <name evidence="9" type="ORF">J8273_5111</name>
</gene>
<proteinExistence type="predicted"/>
<evidence type="ECO:0000256" key="4">
    <source>
        <dbReference type="ARBA" id="ARBA00022989"/>
    </source>
</evidence>
<evidence type="ECO:0000259" key="8">
    <source>
        <dbReference type="Pfam" id="PF09335"/>
    </source>
</evidence>
<comment type="subcellular location">
    <subcellularLocation>
        <location evidence="1">Cell membrane</location>
        <topology evidence="1">Multi-pass membrane protein</topology>
    </subcellularLocation>
</comment>
<feature type="transmembrane region" description="Helical" evidence="7">
    <location>
        <begin position="272"/>
        <end position="296"/>
    </location>
</feature>